<evidence type="ECO:0000256" key="3">
    <source>
        <dbReference type="SAM" id="SignalP"/>
    </source>
</evidence>
<dbReference type="EMBL" id="JACEFO010000275">
    <property type="protein sequence ID" value="KAF8775764.1"/>
    <property type="molecule type" value="Genomic_DNA"/>
</dbReference>
<feature type="domain" description="CR-type" evidence="5">
    <location>
        <begin position="256"/>
        <end position="358"/>
    </location>
</feature>
<dbReference type="InterPro" id="IPR036869">
    <property type="entry name" value="J_dom_sf"/>
</dbReference>
<evidence type="ECO:0000259" key="4">
    <source>
        <dbReference type="PROSITE" id="PS50076"/>
    </source>
</evidence>
<dbReference type="InterPro" id="IPR008971">
    <property type="entry name" value="HSP40/DnaJ_pept-bd"/>
</dbReference>
<proteinExistence type="predicted"/>
<keyword evidence="7" id="KW-1185">Reference proteome</keyword>
<dbReference type="CDD" id="cd10719">
    <property type="entry name" value="DnaJ_zf"/>
    <property type="match status" value="1"/>
</dbReference>
<keyword evidence="2" id="KW-0863">Zinc-finger</keyword>
<accession>A0A835KXK8</accession>
<gene>
    <name evidence="6" type="ORF">HU200_004145</name>
</gene>
<keyword evidence="2" id="KW-0479">Metal-binding</keyword>
<reference evidence="6" key="1">
    <citation type="submission" date="2020-07" db="EMBL/GenBank/DDBJ databases">
        <title>Genome sequence and genetic diversity analysis of an under-domesticated orphan crop, white fonio (Digitaria exilis).</title>
        <authorList>
            <person name="Bennetzen J.L."/>
            <person name="Chen S."/>
            <person name="Ma X."/>
            <person name="Wang X."/>
            <person name="Yssel A.E.J."/>
            <person name="Chaluvadi S.R."/>
            <person name="Johnson M."/>
            <person name="Gangashetty P."/>
            <person name="Hamidou F."/>
            <person name="Sanogo M.D."/>
            <person name="Zwaenepoel A."/>
            <person name="Wallace J."/>
            <person name="Van De Peer Y."/>
            <person name="Van Deynze A."/>
        </authorList>
    </citation>
    <scope>NUCLEOTIDE SEQUENCE</scope>
    <source>
        <tissue evidence="6">Leaves</tissue>
    </source>
</reference>
<dbReference type="GO" id="GO:0008270">
    <property type="term" value="F:zinc ion binding"/>
    <property type="evidence" value="ECO:0007669"/>
    <property type="project" value="UniProtKB-KW"/>
</dbReference>
<protein>
    <submittedName>
        <fullName evidence="6">Uncharacterized protein</fullName>
    </submittedName>
</protein>
<evidence type="ECO:0000313" key="7">
    <source>
        <dbReference type="Proteomes" id="UP000636709"/>
    </source>
</evidence>
<evidence type="ECO:0000256" key="1">
    <source>
        <dbReference type="ARBA" id="ARBA00023186"/>
    </source>
</evidence>
<keyword evidence="2" id="KW-0862">Zinc</keyword>
<organism evidence="6 7">
    <name type="scientific">Digitaria exilis</name>
    <dbReference type="NCBI Taxonomy" id="1010633"/>
    <lineage>
        <taxon>Eukaryota</taxon>
        <taxon>Viridiplantae</taxon>
        <taxon>Streptophyta</taxon>
        <taxon>Embryophyta</taxon>
        <taxon>Tracheophyta</taxon>
        <taxon>Spermatophyta</taxon>
        <taxon>Magnoliopsida</taxon>
        <taxon>Liliopsida</taxon>
        <taxon>Poales</taxon>
        <taxon>Poaceae</taxon>
        <taxon>PACMAD clade</taxon>
        <taxon>Panicoideae</taxon>
        <taxon>Panicodae</taxon>
        <taxon>Paniceae</taxon>
        <taxon>Anthephorinae</taxon>
        <taxon>Digitaria</taxon>
    </lineage>
</organism>
<dbReference type="GO" id="GO:0005783">
    <property type="term" value="C:endoplasmic reticulum"/>
    <property type="evidence" value="ECO:0007669"/>
    <property type="project" value="UniProtKB-ARBA"/>
</dbReference>
<dbReference type="Proteomes" id="UP000636709">
    <property type="component" value="Unassembled WGS sequence"/>
</dbReference>
<dbReference type="SUPFAM" id="SSF46565">
    <property type="entry name" value="Chaperone J-domain"/>
    <property type="match status" value="2"/>
</dbReference>
<feature type="chain" id="PRO_5032557102" evidence="3">
    <location>
        <begin position="25"/>
        <end position="472"/>
    </location>
</feature>
<dbReference type="Pfam" id="PF00226">
    <property type="entry name" value="DnaJ"/>
    <property type="match status" value="1"/>
</dbReference>
<dbReference type="CDD" id="cd06257">
    <property type="entry name" value="DnaJ"/>
    <property type="match status" value="1"/>
</dbReference>
<dbReference type="InterPro" id="IPR001305">
    <property type="entry name" value="HSP_DnaJ_Cys-rich_dom"/>
</dbReference>
<sequence>MRLPAGARLALLLARRSLSSGAAASRFPRACTGIWSDAARASPSRSSPFSSPSTAHYRFFHGTRPVAARDYYDVLGVSKNASQADIKKAYYGVWVRFPVEPDIFRDFSVAVHRYWFQLAKKLHPDTNKGDADAEQKFQEVQRAYEVLDIRTLKDEQKRSLYDQVMSKLTWVLSIKLALTSLCLQVGPDQYERAAAGGGNGNPFEGGFGNPFEDIFGGGGGGGGMNDFFKNIFRDREFGGRDVKLELEISFMEAVQGCTKTINFQTFVTCETCAGAGVPPGTKPETCATCRGTGMDFCKACKGNKVVPGTKSVRLDIQPGGFQVVVIHCNVIVMLGCSCSVLQLARCKHCYVVAGSDNEDTIKVMRSGGADPDGRPGDLYVTLKVSPLRFLQFSSSVDGDRSNKLTFTRLFFVQVREDPVFRREKGDIHVDTVLNVTQVIWNLTPRQQALIEEFAKEEQGEDEKDAKAAGASG</sequence>
<evidence type="ECO:0000313" key="6">
    <source>
        <dbReference type="EMBL" id="KAF8775764.1"/>
    </source>
</evidence>
<feature type="zinc finger region" description="CR-type" evidence="2">
    <location>
        <begin position="256"/>
        <end position="358"/>
    </location>
</feature>
<evidence type="ECO:0000259" key="5">
    <source>
        <dbReference type="PROSITE" id="PS51188"/>
    </source>
</evidence>
<dbReference type="PRINTS" id="PR00625">
    <property type="entry name" value="JDOMAIN"/>
</dbReference>
<dbReference type="Gene3D" id="2.60.260.20">
    <property type="entry name" value="Urease metallochaperone UreE, N-terminal domain"/>
    <property type="match status" value="1"/>
</dbReference>
<dbReference type="AlphaFoldDB" id="A0A835KXK8"/>
<dbReference type="PANTHER" id="PTHR43096:SF52">
    <property type="entry name" value="DNAJ HOMOLOG 1, MITOCHONDRIAL-RELATED"/>
    <property type="match status" value="1"/>
</dbReference>
<dbReference type="SUPFAM" id="SSF49493">
    <property type="entry name" value="HSP40/DnaJ peptide-binding domain"/>
    <property type="match status" value="1"/>
</dbReference>
<dbReference type="PROSITE" id="PS50076">
    <property type="entry name" value="DNAJ_2"/>
    <property type="match status" value="1"/>
</dbReference>
<evidence type="ECO:0000256" key="2">
    <source>
        <dbReference type="PROSITE-ProRule" id="PRU00546"/>
    </source>
</evidence>
<dbReference type="GO" id="GO:0031072">
    <property type="term" value="F:heat shock protein binding"/>
    <property type="evidence" value="ECO:0007669"/>
    <property type="project" value="InterPro"/>
</dbReference>
<keyword evidence="1" id="KW-0143">Chaperone</keyword>
<dbReference type="PROSITE" id="PS51188">
    <property type="entry name" value="ZF_CR"/>
    <property type="match status" value="1"/>
</dbReference>
<comment type="caution">
    <text evidence="6">The sequence shown here is derived from an EMBL/GenBank/DDBJ whole genome shotgun (WGS) entry which is preliminary data.</text>
</comment>
<dbReference type="Gene3D" id="2.10.230.10">
    <property type="entry name" value="Heat shock protein DnaJ, cysteine-rich domain"/>
    <property type="match status" value="1"/>
</dbReference>
<name>A0A835KXK8_9POAL</name>
<dbReference type="SMART" id="SM00271">
    <property type="entry name" value="DnaJ"/>
    <property type="match status" value="1"/>
</dbReference>
<dbReference type="Gene3D" id="1.10.287.110">
    <property type="entry name" value="DnaJ domain"/>
    <property type="match status" value="1"/>
</dbReference>
<feature type="domain" description="J" evidence="4">
    <location>
        <begin position="70"/>
        <end position="165"/>
    </location>
</feature>
<dbReference type="GO" id="GO:0051082">
    <property type="term" value="F:unfolded protein binding"/>
    <property type="evidence" value="ECO:0007669"/>
    <property type="project" value="InterPro"/>
</dbReference>
<dbReference type="PANTHER" id="PTHR43096">
    <property type="entry name" value="DNAJ HOMOLOG 1, MITOCHONDRIAL-RELATED"/>
    <property type="match status" value="1"/>
</dbReference>
<feature type="signal peptide" evidence="3">
    <location>
        <begin position="1"/>
        <end position="24"/>
    </location>
</feature>
<dbReference type="GO" id="GO:0042026">
    <property type="term" value="P:protein refolding"/>
    <property type="evidence" value="ECO:0007669"/>
    <property type="project" value="TreeGrafter"/>
</dbReference>
<keyword evidence="3" id="KW-0732">Signal</keyword>
<dbReference type="InterPro" id="IPR001623">
    <property type="entry name" value="DnaJ_domain"/>
</dbReference>
<dbReference type="OrthoDB" id="10256793at2759"/>